<feature type="binding site" evidence="6">
    <location>
        <position position="149"/>
    </location>
    <ligand>
        <name>S-adenosyl-L-methionine</name>
        <dbReference type="ChEBI" id="CHEBI:59789"/>
    </ligand>
</feature>
<dbReference type="CDD" id="cd02440">
    <property type="entry name" value="AdoMet_MTases"/>
    <property type="match status" value="1"/>
</dbReference>
<protein>
    <recommendedName>
        <fullName evidence="6">Ribosomal protein L11 methyltransferase</fullName>
        <shortName evidence="6">L11 Mtase</shortName>
        <ecNumber evidence="6">2.1.1.-</ecNumber>
    </recommendedName>
</protein>
<dbReference type="RefSeq" id="WP_165267152.1">
    <property type="nucleotide sequence ID" value="NZ_JAALLS010000006.1"/>
</dbReference>
<dbReference type="InterPro" id="IPR050078">
    <property type="entry name" value="Ribosomal_L11_MeTrfase_PrmA"/>
</dbReference>
<dbReference type="AlphaFoldDB" id="A0A6M1TH04"/>
<name>A0A6M1TH04_9BACT</name>
<feature type="binding site" evidence="6">
    <location>
        <position position="215"/>
    </location>
    <ligand>
        <name>S-adenosyl-L-methionine</name>
        <dbReference type="ChEBI" id="CHEBI:59789"/>
    </ligand>
</feature>
<keyword evidence="7" id="KW-0689">Ribosomal protein</keyword>
<proteinExistence type="inferred from homology"/>
<evidence type="ECO:0000256" key="5">
    <source>
        <dbReference type="ARBA" id="ARBA00022691"/>
    </source>
</evidence>
<dbReference type="EMBL" id="JAALLS010000006">
    <property type="protein sequence ID" value="NGP87930.1"/>
    <property type="molecule type" value="Genomic_DNA"/>
</dbReference>
<keyword evidence="5 6" id="KW-0949">S-adenosyl-L-methionine</keyword>
<gene>
    <name evidence="6 7" type="primary">prmA</name>
    <name evidence="7" type="ORF">G3569_06165</name>
</gene>
<dbReference type="GO" id="GO:0032259">
    <property type="term" value="P:methylation"/>
    <property type="evidence" value="ECO:0007669"/>
    <property type="project" value="UniProtKB-KW"/>
</dbReference>
<keyword evidence="2 6" id="KW-0963">Cytoplasm</keyword>
<comment type="subcellular location">
    <subcellularLocation>
        <location evidence="6">Cytoplasm</location>
    </subcellularLocation>
</comment>
<organism evidence="7 8">
    <name type="scientific">Fodinibius halophilus</name>
    <dbReference type="NCBI Taxonomy" id="1736908"/>
    <lineage>
        <taxon>Bacteria</taxon>
        <taxon>Pseudomonadati</taxon>
        <taxon>Balneolota</taxon>
        <taxon>Balneolia</taxon>
        <taxon>Balneolales</taxon>
        <taxon>Balneolaceae</taxon>
        <taxon>Fodinibius</taxon>
    </lineage>
</organism>
<evidence type="ECO:0000256" key="6">
    <source>
        <dbReference type="HAMAP-Rule" id="MF_00735"/>
    </source>
</evidence>
<dbReference type="GO" id="GO:0008276">
    <property type="term" value="F:protein methyltransferase activity"/>
    <property type="evidence" value="ECO:0007669"/>
    <property type="project" value="UniProtKB-UniRule"/>
</dbReference>
<keyword evidence="3 6" id="KW-0489">Methyltransferase</keyword>
<keyword evidence="8" id="KW-1185">Reference proteome</keyword>
<dbReference type="HAMAP" id="MF_00735">
    <property type="entry name" value="Methyltr_PrmA"/>
    <property type="match status" value="1"/>
</dbReference>
<evidence type="ECO:0000256" key="4">
    <source>
        <dbReference type="ARBA" id="ARBA00022679"/>
    </source>
</evidence>
<comment type="similarity">
    <text evidence="1 6">Belongs to the methyltransferase superfamily. PrmA family.</text>
</comment>
<sequence length="280" mass="31157">MKYIKLVIEIADEYQESLIAELFDMDFDGFEQREDSIVAYITKESLGIGDREQIDQLLGAYPGDGYIKSEEVVAEQNWNAQWEQTIKAQSIGQFFVKPTWSQASVPNDKILLEIDPKMSFGTGYHETTRLMLEALAKLLEGGETIIDAGTGTGILSIAAIKLGAKEALAFDINEWSITNTKENILLNGVSEDITVKLGSSEVIADVAAVDLIMANIEKNVILSLLDDFIPALKQKGKLLLSGLLETDLDQLKEELKPHFEILEVYHENEWIAVFAKKITS</sequence>
<reference evidence="7 8" key="1">
    <citation type="submission" date="2020-02" db="EMBL/GenBank/DDBJ databases">
        <title>Aliifodinibius halophilus 2W32, complete genome.</title>
        <authorList>
            <person name="Li Y."/>
            <person name="Wu S."/>
        </authorList>
    </citation>
    <scope>NUCLEOTIDE SEQUENCE [LARGE SCALE GENOMIC DNA]</scope>
    <source>
        <strain evidence="7 8">2W32</strain>
    </source>
</reference>
<evidence type="ECO:0000256" key="3">
    <source>
        <dbReference type="ARBA" id="ARBA00022603"/>
    </source>
</evidence>
<keyword evidence="7" id="KW-0687">Ribonucleoprotein</keyword>
<evidence type="ECO:0000256" key="2">
    <source>
        <dbReference type="ARBA" id="ARBA00022490"/>
    </source>
</evidence>
<comment type="catalytic activity">
    <reaction evidence="6">
        <text>L-lysyl-[protein] + 3 S-adenosyl-L-methionine = N(6),N(6),N(6)-trimethyl-L-lysyl-[protein] + 3 S-adenosyl-L-homocysteine + 3 H(+)</text>
        <dbReference type="Rhea" id="RHEA:54192"/>
        <dbReference type="Rhea" id="RHEA-COMP:9752"/>
        <dbReference type="Rhea" id="RHEA-COMP:13826"/>
        <dbReference type="ChEBI" id="CHEBI:15378"/>
        <dbReference type="ChEBI" id="CHEBI:29969"/>
        <dbReference type="ChEBI" id="CHEBI:57856"/>
        <dbReference type="ChEBI" id="CHEBI:59789"/>
        <dbReference type="ChEBI" id="CHEBI:61961"/>
    </reaction>
</comment>
<comment type="function">
    <text evidence="6">Methylates ribosomal protein L11.</text>
</comment>
<keyword evidence="4 6" id="KW-0808">Transferase</keyword>
<comment type="caution">
    <text evidence="7">The sequence shown here is derived from an EMBL/GenBank/DDBJ whole genome shotgun (WGS) entry which is preliminary data.</text>
</comment>
<dbReference type="SUPFAM" id="SSF53335">
    <property type="entry name" value="S-adenosyl-L-methionine-dependent methyltransferases"/>
    <property type="match status" value="1"/>
</dbReference>
<evidence type="ECO:0000313" key="8">
    <source>
        <dbReference type="Proteomes" id="UP000479132"/>
    </source>
</evidence>
<dbReference type="PANTHER" id="PTHR43648">
    <property type="entry name" value="ELECTRON TRANSFER FLAVOPROTEIN BETA SUBUNIT LYSINE METHYLTRANSFERASE"/>
    <property type="match status" value="1"/>
</dbReference>
<dbReference type="PANTHER" id="PTHR43648:SF1">
    <property type="entry name" value="ELECTRON TRANSFER FLAVOPROTEIN BETA SUBUNIT LYSINE METHYLTRANSFERASE"/>
    <property type="match status" value="1"/>
</dbReference>
<dbReference type="InterPro" id="IPR029063">
    <property type="entry name" value="SAM-dependent_MTases_sf"/>
</dbReference>
<dbReference type="Gene3D" id="3.40.50.150">
    <property type="entry name" value="Vaccinia Virus protein VP39"/>
    <property type="match status" value="1"/>
</dbReference>
<evidence type="ECO:0000256" key="1">
    <source>
        <dbReference type="ARBA" id="ARBA00009741"/>
    </source>
</evidence>
<feature type="binding site" evidence="6">
    <location>
        <position position="171"/>
    </location>
    <ligand>
        <name>S-adenosyl-L-methionine</name>
        <dbReference type="ChEBI" id="CHEBI:59789"/>
    </ligand>
</feature>
<dbReference type="Pfam" id="PF06325">
    <property type="entry name" value="PrmA"/>
    <property type="match status" value="1"/>
</dbReference>
<dbReference type="GO" id="GO:0005840">
    <property type="term" value="C:ribosome"/>
    <property type="evidence" value="ECO:0007669"/>
    <property type="project" value="UniProtKB-KW"/>
</dbReference>
<evidence type="ECO:0000313" key="7">
    <source>
        <dbReference type="EMBL" id="NGP87930.1"/>
    </source>
</evidence>
<dbReference type="InterPro" id="IPR004498">
    <property type="entry name" value="Ribosomal_PrmA_MeTrfase"/>
</dbReference>
<feature type="binding site" evidence="6">
    <location>
        <position position="128"/>
    </location>
    <ligand>
        <name>S-adenosyl-L-methionine</name>
        <dbReference type="ChEBI" id="CHEBI:59789"/>
    </ligand>
</feature>
<dbReference type="Proteomes" id="UP000479132">
    <property type="component" value="Unassembled WGS sequence"/>
</dbReference>
<dbReference type="NCBIfam" id="NF001785">
    <property type="entry name" value="PRK00517.2-2"/>
    <property type="match status" value="1"/>
</dbReference>
<dbReference type="EC" id="2.1.1.-" evidence="6"/>
<dbReference type="GO" id="GO:0005737">
    <property type="term" value="C:cytoplasm"/>
    <property type="evidence" value="ECO:0007669"/>
    <property type="project" value="UniProtKB-SubCell"/>
</dbReference>
<accession>A0A6M1TH04</accession>